<gene>
    <name evidence="4" type="ORF">E1293_12650</name>
</gene>
<protein>
    <submittedName>
        <fullName evidence="4">Universal stress protein</fullName>
    </submittedName>
</protein>
<dbReference type="InterPro" id="IPR014729">
    <property type="entry name" value="Rossmann-like_a/b/a_fold"/>
</dbReference>
<proteinExistence type="inferred from homology"/>
<accession>A0A4R5BED3</accession>
<evidence type="ECO:0000259" key="3">
    <source>
        <dbReference type="Pfam" id="PF00582"/>
    </source>
</evidence>
<dbReference type="InterPro" id="IPR006016">
    <property type="entry name" value="UspA"/>
</dbReference>
<evidence type="ECO:0000313" key="4">
    <source>
        <dbReference type="EMBL" id="TDD84641.1"/>
    </source>
</evidence>
<feature type="region of interest" description="Disordered" evidence="2">
    <location>
        <begin position="53"/>
        <end position="92"/>
    </location>
</feature>
<comment type="caution">
    <text evidence="4">The sequence shown here is derived from an EMBL/GenBank/DDBJ whole genome shotgun (WGS) entry which is preliminary data.</text>
</comment>
<dbReference type="SUPFAM" id="SSF52402">
    <property type="entry name" value="Adenine nucleotide alpha hydrolases-like"/>
    <property type="match status" value="1"/>
</dbReference>
<dbReference type="EMBL" id="SMKY01000043">
    <property type="protein sequence ID" value="TDD84641.1"/>
    <property type="molecule type" value="Genomic_DNA"/>
</dbReference>
<name>A0A4R5BED3_9ACTN</name>
<dbReference type="Gene3D" id="3.40.50.620">
    <property type="entry name" value="HUPs"/>
    <property type="match status" value="1"/>
</dbReference>
<dbReference type="AlphaFoldDB" id="A0A4R5BED3"/>
<dbReference type="PANTHER" id="PTHR46268:SF6">
    <property type="entry name" value="UNIVERSAL STRESS PROTEIN UP12"/>
    <property type="match status" value="1"/>
</dbReference>
<dbReference type="RefSeq" id="WP_132197226.1">
    <property type="nucleotide sequence ID" value="NZ_SMKY01000043.1"/>
</dbReference>
<dbReference type="Proteomes" id="UP000295578">
    <property type="component" value="Unassembled WGS sequence"/>
</dbReference>
<dbReference type="Pfam" id="PF00582">
    <property type="entry name" value="Usp"/>
    <property type="match status" value="1"/>
</dbReference>
<organism evidence="4 5">
    <name type="scientific">Actinomadura darangshiensis</name>
    <dbReference type="NCBI Taxonomy" id="705336"/>
    <lineage>
        <taxon>Bacteria</taxon>
        <taxon>Bacillati</taxon>
        <taxon>Actinomycetota</taxon>
        <taxon>Actinomycetes</taxon>
        <taxon>Streptosporangiales</taxon>
        <taxon>Thermomonosporaceae</taxon>
        <taxon>Actinomadura</taxon>
    </lineage>
</organism>
<dbReference type="OrthoDB" id="3473874at2"/>
<reference evidence="4 5" key="1">
    <citation type="submission" date="2019-03" db="EMBL/GenBank/DDBJ databases">
        <title>Draft genome sequences of novel Actinobacteria.</title>
        <authorList>
            <person name="Sahin N."/>
            <person name="Ay H."/>
            <person name="Saygin H."/>
        </authorList>
    </citation>
    <scope>NUCLEOTIDE SEQUENCE [LARGE SCALE GENOMIC DNA]</scope>
    <source>
        <strain evidence="4 5">DSM 45941</strain>
    </source>
</reference>
<dbReference type="PRINTS" id="PR01438">
    <property type="entry name" value="UNVRSLSTRESS"/>
</dbReference>
<dbReference type="InterPro" id="IPR006015">
    <property type="entry name" value="Universal_stress_UspA"/>
</dbReference>
<keyword evidence="5" id="KW-1185">Reference proteome</keyword>
<evidence type="ECO:0000256" key="2">
    <source>
        <dbReference type="SAM" id="MobiDB-lite"/>
    </source>
</evidence>
<comment type="similarity">
    <text evidence="1">Belongs to the universal stress protein A family.</text>
</comment>
<feature type="domain" description="UspA" evidence="3">
    <location>
        <begin position="2"/>
        <end position="149"/>
    </location>
</feature>
<dbReference type="CDD" id="cd23659">
    <property type="entry name" value="USP_At3g01520-like"/>
    <property type="match status" value="1"/>
</dbReference>
<evidence type="ECO:0000313" key="5">
    <source>
        <dbReference type="Proteomes" id="UP000295578"/>
    </source>
</evidence>
<sequence length="157" mass="16481">MTVLIAYDGSDDAQAAVEYVAAHLRAEPTVIMTVWEPLLLQMSWAPLAAAAPVAAEPQPGDQWEEEKQAERLAQQGADLAGKGGLTDVSTRAERGGGPVWAAIVDVADELDASLIVTGSRGLAGARSVILGSVSTRVLHHAKRPVLVVPPKQEEKDG</sequence>
<evidence type="ECO:0000256" key="1">
    <source>
        <dbReference type="ARBA" id="ARBA00008791"/>
    </source>
</evidence>
<dbReference type="PANTHER" id="PTHR46268">
    <property type="entry name" value="STRESS RESPONSE PROTEIN NHAX"/>
    <property type="match status" value="1"/>
</dbReference>